<evidence type="ECO:0000256" key="1">
    <source>
        <dbReference type="SAM" id="SignalP"/>
    </source>
</evidence>
<dbReference type="AlphaFoldDB" id="A0A1Y1NDM5"/>
<feature type="signal peptide" evidence="1">
    <location>
        <begin position="1"/>
        <end position="21"/>
    </location>
</feature>
<evidence type="ECO:0000313" key="2">
    <source>
        <dbReference type="EMBL" id="JAV95819.1"/>
    </source>
</evidence>
<dbReference type="EMBL" id="GEZM01006070">
    <property type="protein sequence ID" value="JAV95819.1"/>
    <property type="molecule type" value="Transcribed_RNA"/>
</dbReference>
<dbReference type="InParanoid" id="A0A1Y1NDM5"/>
<keyword evidence="1" id="KW-0732">Signal</keyword>
<reference evidence="2" key="1">
    <citation type="journal article" date="2016" name="Sci. Rep.">
        <title>Molecular characterization of firefly nuptial gifts: a multi-omics approach sheds light on postcopulatory sexual selection.</title>
        <authorList>
            <person name="Al-Wathiqui N."/>
            <person name="Fallon T.R."/>
            <person name="South A."/>
            <person name="Weng J.K."/>
            <person name="Lewis S.M."/>
        </authorList>
    </citation>
    <scope>NUCLEOTIDE SEQUENCE</scope>
</reference>
<dbReference type="Proteomes" id="UP000327044">
    <property type="component" value="Unassembled WGS sequence"/>
</dbReference>
<gene>
    <name evidence="3" type="ORF">PPYR_07549</name>
</gene>
<reference evidence="3 4" key="2">
    <citation type="journal article" date="2018" name="Elife">
        <title>Firefly genomes illuminate parallel origins of bioluminescence in beetles.</title>
        <authorList>
            <person name="Fallon T.R."/>
            <person name="Lower S.E."/>
            <person name="Chang C.H."/>
            <person name="Bessho-Uehara M."/>
            <person name="Martin G.J."/>
            <person name="Bewick A.J."/>
            <person name="Behringer M."/>
            <person name="Debat H.J."/>
            <person name="Wong I."/>
            <person name="Day J.C."/>
            <person name="Suvorov A."/>
            <person name="Silva C.J."/>
            <person name="Stanger-Hall K.F."/>
            <person name="Hall D.W."/>
            <person name="Schmitz R.J."/>
            <person name="Nelson D.R."/>
            <person name="Lewis S.M."/>
            <person name="Shigenobu S."/>
            <person name="Bybee S.M."/>
            <person name="Larracuente A.M."/>
            <person name="Oba Y."/>
            <person name="Weng J.K."/>
        </authorList>
    </citation>
    <scope>NUCLEOTIDE SEQUENCE [LARGE SCALE GENOMIC DNA]</scope>
    <source>
        <strain evidence="3">1611_PpyrPB1</strain>
        <tissue evidence="3">Whole body</tissue>
    </source>
</reference>
<reference evidence="3" key="3">
    <citation type="submission" date="2019-08" db="EMBL/GenBank/DDBJ databases">
        <authorList>
            <consortium name="Photinus pyralis genome working group"/>
            <person name="Fallon T.R."/>
            <person name="Sander Lower S.E."/>
            <person name="Weng J.-K."/>
        </authorList>
    </citation>
    <scope>NUCLEOTIDE SEQUENCE</scope>
    <source>
        <strain evidence="3">1611_PpyrPB1</strain>
        <tissue evidence="3">Whole body</tissue>
    </source>
</reference>
<organism evidence="2">
    <name type="scientific">Photinus pyralis</name>
    <name type="common">Common eastern firefly</name>
    <name type="synonym">Lampyris pyralis</name>
    <dbReference type="NCBI Taxonomy" id="7054"/>
    <lineage>
        <taxon>Eukaryota</taxon>
        <taxon>Metazoa</taxon>
        <taxon>Ecdysozoa</taxon>
        <taxon>Arthropoda</taxon>
        <taxon>Hexapoda</taxon>
        <taxon>Insecta</taxon>
        <taxon>Pterygota</taxon>
        <taxon>Neoptera</taxon>
        <taxon>Endopterygota</taxon>
        <taxon>Coleoptera</taxon>
        <taxon>Polyphaga</taxon>
        <taxon>Elateriformia</taxon>
        <taxon>Elateroidea</taxon>
        <taxon>Lampyridae</taxon>
        <taxon>Lampyrinae</taxon>
        <taxon>Photinus</taxon>
    </lineage>
</organism>
<protein>
    <submittedName>
        <fullName evidence="2">Uncharacterized protein</fullName>
    </submittedName>
</protein>
<evidence type="ECO:0000313" key="4">
    <source>
        <dbReference type="Proteomes" id="UP000327044"/>
    </source>
</evidence>
<keyword evidence="4" id="KW-1185">Reference proteome</keyword>
<dbReference type="EMBL" id="VVIM01000005">
    <property type="protein sequence ID" value="KAB0799669.1"/>
    <property type="molecule type" value="Genomic_DNA"/>
</dbReference>
<sequence length="139" mass="15229">MNMKLSIILTILTVYCAEIRAESSTFPPATSIGPCPGNSCDGGLWVHHGGPCWECIYYDTCEMFGCPEQLFCFLYNRSFPLNQYGVDGECRKNPCVGRPLSAGGRLTYVCDDTQKCPNGYSCIESVCCESPMSSTEAAF</sequence>
<accession>A0A1Y1NDM5</accession>
<feature type="chain" id="PRO_5036312591" evidence="1">
    <location>
        <begin position="22"/>
        <end position="139"/>
    </location>
</feature>
<evidence type="ECO:0000313" key="3">
    <source>
        <dbReference type="EMBL" id="KAB0799669.1"/>
    </source>
</evidence>
<proteinExistence type="predicted"/>
<name>A0A1Y1NDM5_PHOPY</name>